<evidence type="ECO:0000256" key="4">
    <source>
        <dbReference type="ARBA" id="ARBA00022816"/>
    </source>
</evidence>
<feature type="coiled-coil region" evidence="11">
    <location>
        <begin position="78"/>
        <end position="137"/>
    </location>
</feature>
<feature type="transmembrane region" description="Helical" evidence="12">
    <location>
        <begin position="20"/>
        <end position="37"/>
    </location>
</feature>
<keyword evidence="12" id="KW-1133">Transmembrane helix</keyword>
<dbReference type="InterPro" id="IPR012476">
    <property type="entry name" value="GLE1"/>
</dbReference>
<dbReference type="GO" id="GO:0000822">
    <property type="term" value="F:inositol hexakisphosphate binding"/>
    <property type="evidence" value="ECO:0007669"/>
    <property type="project" value="TreeGrafter"/>
</dbReference>
<keyword evidence="14" id="KW-1185">Reference proteome</keyword>
<dbReference type="Gene3D" id="1.25.40.510">
    <property type="entry name" value="GLE1-like"/>
    <property type="match status" value="1"/>
</dbReference>
<protein>
    <recommendedName>
        <fullName evidence="9">mRNA export factor GLE1</fullName>
    </recommendedName>
    <alternativeName>
        <fullName evidence="10">Nucleoporin GLE1</fullName>
    </alternativeName>
</protein>
<evidence type="ECO:0000256" key="1">
    <source>
        <dbReference type="ARBA" id="ARBA00004567"/>
    </source>
</evidence>
<dbReference type="InterPro" id="IPR038506">
    <property type="entry name" value="GLE1-like_sf"/>
</dbReference>
<dbReference type="GO" id="GO:0005737">
    <property type="term" value="C:cytoplasm"/>
    <property type="evidence" value="ECO:0007669"/>
    <property type="project" value="TreeGrafter"/>
</dbReference>
<keyword evidence="12" id="KW-0472">Membrane</keyword>
<keyword evidence="12" id="KW-0812">Transmembrane</keyword>
<keyword evidence="6" id="KW-0811">Translocation</keyword>
<keyword evidence="11" id="KW-0175">Coiled coil</keyword>
<organism evidence="13 14">
    <name type="scientific">Hondaea fermentalgiana</name>
    <dbReference type="NCBI Taxonomy" id="2315210"/>
    <lineage>
        <taxon>Eukaryota</taxon>
        <taxon>Sar</taxon>
        <taxon>Stramenopiles</taxon>
        <taxon>Bigyra</taxon>
        <taxon>Labyrinthulomycetes</taxon>
        <taxon>Thraustochytrida</taxon>
        <taxon>Thraustochytriidae</taxon>
        <taxon>Hondaea</taxon>
    </lineage>
</organism>
<reference evidence="13 14" key="1">
    <citation type="submission" date="2017-12" db="EMBL/GenBank/DDBJ databases">
        <title>Sequencing, de novo assembly and annotation of complete genome of a new Thraustochytrid species, strain FCC1311.</title>
        <authorList>
            <person name="Sedici K."/>
            <person name="Godart F."/>
            <person name="Aiese Cigliano R."/>
            <person name="Sanseverino W."/>
            <person name="Barakat M."/>
            <person name="Ortet P."/>
            <person name="Marechal E."/>
            <person name="Cagnac O."/>
            <person name="Amato A."/>
        </authorList>
    </citation>
    <scope>NUCLEOTIDE SEQUENCE [LARGE SCALE GENOMIC DNA]</scope>
</reference>
<comment type="similarity">
    <text evidence="2">Belongs to the GLE1 family.</text>
</comment>
<comment type="caution">
    <text evidence="13">The sequence shown here is derived from an EMBL/GenBank/DDBJ whole genome shotgun (WGS) entry which is preliminary data.</text>
</comment>
<dbReference type="GO" id="GO:0044614">
    <property type="term" value="C:nuclear pore cytoplasmic filaments"/>
    <property type="evidence" value="ECO:0007669"/>
    <property type="project" value="TreeGrafter"/>
</dbReference>
<dbReference type="Proteomes" id="UP000241890">
    <property type="component" value="Unassembled WGS sequence"/>
</dbReference>
<accession>A0A2R5GC41</accession>
<dbReference type="AlphaFoldDB" id="A0A2R5GC41"/>
<dbReference type="GO" id="GO:0016973">
    <property type="term" value="P:poly(A)+ mRNA export from nucleus"/>
    <property type="evidence" value="ECO:0007669"/>
    <property type="project" value="InterPro"/>
</dbReference>
<name>A0A2R5GC41_9STRA</name>
<dbReference type="InParanoid" id="A0A2R5GC41"/>
<dbReference type="GO" id="GO:0015031">
    <property type="term" value="P:protein transport"/>
    <property type="evidence" value="ECO:0007669"/>
    <property type="project" value="UniProtKB-KW"/>
</dbReference>
<dbReference type="Pfam" id="PF07817">
    <property type="entry name" value="GLE1"/>
    <property type="match status" value="1"/>
</dbReference>
<evidence type="ECO:0000313" key="14">
    <source>
        <dbReference type="Proteomes" id="UP000241890"/>
    </source>
</evidence>
<dbReference type="EMBL" id="BEYU01000019">
    <property type="protein sequence ID" value="GBG26153.1"/>
    <property type="molecule type" value="Genomic_DNA"/>
</dbReference>
<evidence type="ECO:0000256" key="5">
    <source>
        <dbReference type="ARBA" id="ARBA00022927"/>
    </source>
</evidence>
<keyword evidence="3" id="KW-0813">Transport</keyword>
<evidence type="ECO:0000256" key="12">
    <source>
        <dbReference type="SAM" id="Phobius"/>
    </source>
</evidence>
<evidence type="ECO:0000256" key="11">
    <source>
        <dbReference type="SAM" id="Coils"/>
    </source>
</evidence>
<dbReference type="PANTHER" id="PTHR12960">
    <property type="entry name" value="GLE-1-RELATED"/>
    <property type="match status" value="1"/>
</dbReference>
<evidence type="ECO:0000313" key="13">
    <source>
        <dbReference type="EMBL" id="GBG26153.1"/>
    </source>
</evidence>
<dbReference type="GO" id="GO:0031369">
    <property type="term" value="F:translation initiation factor binding"/>
    <property type="evidence" value="ECO:0007669"/>
    <property type="project" value="TreeGrafter"/>
</dbReference>
<proteinExistence type="inferred from homology"/>
<keyword evidence="7" id="KW-0906">Nuclear pore complex</keyword>
<gene>
    <name evidence="13" type="ORF">FCC1311_023732</name>
</gene>
<evidence type="ECO:0000256" key="2">
    <source>
        <dbReference type="ARBA" id="ARBA00011056"/>
    </source>
</evidence>
<sequence>MAKKNLNKTLFWLTKTHTQGMDFIGGIISIITMAIAIESSATLAHTCIIFQEESEVLAKRLADLKVELYKRNDMLKAAEKVRQQREEEAVRAAAAEKEREARERAEAEAKARAAAEARAAQEKKAQEAVAAKQAEEASQRSVRDLIKLNMQRRAAYAARSKDVDDFVKRFKKMVNGCNLMIQMTGETVQDMKKLGYEGNRKNAGAGTFLSQLQAKKPELIDLGMHVVADRIIRFGTTQTAPDSIKAGETKFALVYLVVTLSINFEGFFERFMESMAHACPYMCPGLREAVIASADGADTDALRAKLGYSAGETNADYIARMQAHVGFLAGVYQTSVSMLSKAPYEMVPPGSKHPCKEGGGLVEAWRWLAMNANRAPNRWTPHLILAFVSVCGFELSRHFPTQMAKMLELFASADFIDKCKAVAKMDLGDDDNDVDRYTTYTELFTSFAKSSKVRAPGREQDGQDVRQLVLQVASNQAL</sequence>
<evidence type="ECO:0000256" key="6">
    <source>
        <dbReference type="ARBA" id="ARBA00023010"/>
    </source>
</evidence>
<keyword evidence="5" id="KW-0653">Protein transport</keyword>
<evidence type="ECO:0000256" key="10">
    <source>
        <dbReference type="ARBA" id="ARBA00029983"/>
    </source>
</evidence>
<keyword evidence="4" id="KW-0509">mRNA transport</keyword>
<keyword evidence="8" id="KW-0539">Nucleus</keyword>
<evidence type="ECO:0000256" key="7">
    <source>
        <dbReference type="ARBA" id="ARBA00023132"/>
    </source>
</evidence>
<comment type="subcellular location">
    <subcellularLocation>
        <location evidence="1">Nucleus</location>
        <location evidence="1">Nuclear pore complex</location>
    </subcellularLocation>
</comment>
<evidence type="ECO:0000256" key="3">
    <source>
        <dbReference type="ARBA" id="ARBA00022448"/>
    </source>
</evidence>
<evidence type="ECO:0000256" key="9">
    <source>
        <dbReference type="ARBA" id="ARBA00026227"/>
    </source>
</evidence>
<dbReference type="PANTHER" id="PTHR12960:SF0">
    <property type="entry name" value="MRNA EXPORT FACTOR GLE1"/>
    <property type="match status" value="1"/>
</dbReference>
<dbReference type="GO" id="GO:0005543">
    <property type="term" value="F:phospholipid binding"/>
    <property type="evidence" value="ECO:0007669"/>
    <property type="project" value="TreeGrafter"/>
</dbReference>
<evidence type="ECO:0000256" key="8">
    <source>
        <dbReference type="ARBA" id="ARBA00023242"/>
    </source>
</evidence>